<feature type="compositionally biased region" description="Polar residues" evidence="1">
    <location>
        <begin position="283"/>
        <end position="296"/>
    </location>
</feature>
<evidence type="ECO:0000256" key="1">
    <source>
        <dbReference type="SAM" id="MobiDB-lite"/>
    </source>
</evidence>
<feature type="compositionally biased region" description="Basic and acidic residues" evidence="1">
    <location>
        <begin position="246"/>
        <end position="269"/>
    </location>
</feature>
<accession>Q098E1</accession>
<dbReference type="Proteomes" id="UP000032702">
    <property type="component" value="Unassembled WGS sequence"/>
</dbReference>
<protein>
    <submittedName>
        <fullName evidence="2">Uncharacterized protein</fullName>
    </submittedName>
</protein>
<reference evidence="2 3" key="1">
    <citation type="submission" date="2006-04" db="EMBL/GenBank/DDBJ databases">
        <authorList>
            <person name="Nierman W.C."/>
        </authorList>
    </citation>
    <scope>NUCLEOTIDE SEQUENCE [LARGE SCALE GENOMIC DNA]</scope>
    <source>
        <strain evidence="2 3">DW4/3-1</strain>
    </source>
</reference>
<feature type="region of interest" description="Disordered" evidence="1">
    <location>
        <begin position="498"/>
        <end position="522"/>
    </location>
</feature>
<dbReference type="AlphaFoldDB" id="Q098E1"/>
<gene>
    <name evidence="2" type="ORF">STIAU_5061</name>
</gene>
<feature type="compositionally biased region" description="Basic residues" evidence="1">
    <location>
        <begin position="503"/>
        <end position="514"/>
    </location>
</feature>
<name>Q098E1_STIAD</name>
<feature type="region of interest" description="Disordered" evidence="1">
    <location>
        <begin position="241"/>
        <end position="300"/>
    </location>
</feature>
<proteinExistence type="predicted"/>
<dbReference type="EMBL" id="AAMD01000022">
    <property type="protein sequence ID" value="EAU68063.1"/>
    <property type="molecule type" value="Genomic_DNA"/>
</dbReference>
<feature type="region of interest" description="Disordered" evidence="1">
    <location>
        <begin position="1"/>
        <end position="25"/>
    </location>
</feature>
<organism evidence="2 3">
    <name type="scientific">Stigmatella aurantiaca (strain DW4/3-1)</name>
    <dbReference type="NCBI Taxonomy" id="378806"/>
    <lineage>
        <taxon>Bacteria</taxon>
        <taxon>Pseudomonadati</taxon>
        <taxon>Myxococcota</taxon>
        <taxon>Myxococcia</taxon>
        <taxon>Myxococcales</taxon>
        <taxon>Cystobacterineae</taxon>
        <taxon>Archangiaceae</taxon>
        <taxon>Stigmatella</taxon>
    </lineage>
</organism>
<comment type="caution">
    <text evidence="2">The sequence shown here is derived from an EMBL/GenBank/DDBJ whole genome shotgun (WGS) entry which is preliminary data.</text>
</comment>
<sequence length="522" mass="57350">MPRQQAQIKQLSFPRQLHRDAGQHTRRPIPAVVEHGAAAHGHGREPGQPIAQPREGAVRIRELAAIEKALVAVLEAQRQPPGAPVPRLDGRRVHVPRLAAGLIHTGALEGVPSAQVQARCDAPRGGHLRLPIQDGRPRAGHSLTWQGGGVRHTEEPAAELQAHPPCQRLAQIHPRPMIQRGVPRAVPHQHVRCIEGLARGQGILHLQPQARGQLAHELAARSRSRSRISSTEVIVIAALGRQPQRGVEDPRRERRGPSEQHARHQELSHRTHALHPPRPSPSPTALCSSPTGSRNNDGVPRTQEEFLGVLRRDQIAVTHGDLPLWAIVADDDDAVRVGEVREATRQRDRLNERHAPPERISAGVSHLTGDEHAAAVHLPEDDRHARLLNVGLETFLDLLAQFGRRLARGQDIPRHGHGDVAIWTNRQGARKVSIPPHGDVQHVLAPDAVRLIRVIYLQCGLVGASRQEQTAHHRPEPHPSLAHRSLLLSDDVFPSHLSPPYGSKRHMASARMPKHPLCQASG</sequence>
<feature type="compositionally biased region" description="Polar residues" evidence="1">
    <location>
        <begin position="1"/>
        <end position="10"/>
    </location>
</feature>
<evidence type="ECO:0000313" key="2">
    <source>
        <dbReference type="EMBL" id="EAU68063.1"/>
    </source>
</evidence>
<evidence type="ECO:0000313" key="3">
    <source>
        <dbReference type="Proteomes" id="UP000032702"/>
    </source>
</evidence>